<evidence type="ECO:0000256" key="4">
    <source>
        <dbReference type="PROSITE-ProRule" id="PRU01161"/>
    </source>
</evidence>
<keyword evidence="5" id="KW-0732">Signal</keyword>
<keyword evidence="9" id="KW-1185">Reference proteome</keyword>
<reference evidence="7" key="1">
    <citation type="journal article" date="2014" name="Int. J. Syst. Evol. Microbiol.">
        <title>Complete genome of a new Firmicutes species belonging to the dominant human colonic microbiota ('Ruminococcus bicirculans') reveals two chromosomes and a selective capacity to utilize plant glucans.</title>
        <authorList>
            <consortium name="NISC Comparative Sequencing Program"/>
            <person name="Wegmann U."/>
            <person name="Louis P."/>
            <person name="Goesmann A."/>
            <person name="Henrissat B."/>
            <person name="Duncan S.H."/>
            <person name="Flint H.J."/>
        </authorList>
    </citation>
    <scope>NUCLEOTIDE SEQUENCE</scope>
    <source>
        <strain evidence="7">CECT 7184</strain>
    </source>
</reference>
<feature type="signal peptide" evidence="5">
    <location>
        <begin position="1"/>
        <end position="19"/>
    </location>
</feature>
<dbReference type="PANTHER" id="PTHR14226">
    <property type="entry name" value="NEUROPATHY TARGET ESTERASE/SWISS CHEESE D.MELANOGASTER"/>
    <property type="match status" value="1"/>
</dbReference>
<evidence type="ECO:0000313" key="8">
    <source>
        <dbReference type="EMBL" id="MDN3709030.1"/>
    </source>
</evidence>
<reference evidence="7" key="3">
    <citation type="submission" date="2023-06" db="EMBL/GenBank/DDBJ databases">
        <authorList>
            <person name="Lucena T."/>
            <person name="Sun Q."/>
        </authorList>
    </citation>
    <scope>NUCLEOTIDE SEQUENCE</scope>
    <source>
        <strain evidence="7">CECT 7184</strain>
    </source>
</reference>
<feature type="short sequence motif" description="DGA/G" evidence="4">
    <location>
        <begin position="206"/>
        <end position="208"/>
    </location>
</feature>
<feature type="short sequence motif" description="GXSXG" evidence="4">
    <location>
        <begin position="60"/>
        <end position="64"/>
    </location>
</feature>
<dbReference type="Pfam" id="PF19143">
    <property type="entry name" value="Omp85_2"/>
    <property type="match status" value="1"/>
</dbReference>
<evidence type="ECO:0000256" key="1">
    <source>
        <dbReference type="ARBA" id="ARBA00022801"/>
    </source>
</evidence>
<dbReference type="EMBL" id="JAUFQU010000012">
    <property type="protein sequence ID" value="MDN3709030.1"/>
    <property type="molecule type" value="Genomic_DNA"/>
</dbReference>
<organism evidence="7 9">
    <name type="scientific">Paenimyroides ceti</name>
    <dbReference type="NCBI Taxonomy" id="395087"/>
    <lineage>
        <taxon>Bacteria</taxon>
        <taxon>Pseudomonadati</taxon>
        <taxon>Bacteroidota</taxon>
        <taxon>Flavobacteriia</taxon>
        <taxon>Flavobacteriales</taxon>
        <taxon>Flavobacteriaceae</taxon>
        <taxon>Paenimyroides</taxon>
    </lineage>
</organism>
<reference evidence="9" key="2">
    <citation type="journal article" date="2019" name="Int. J. Syst. Evol. Microbiol.">
        <title>The Global Catalogue of Microorganisms (GCM) 10K type strain sequencing project: providing services to taxonomists for standard genome sequencing and annotation.</title>
        <authorList>
            <consortium name="The Broad Institute Genomics Platform"/>
            <consortium name="The Broad Institute Genome Sequencing Center for Infectious Disease"/>
            <person name="Wu L."/>
            <person name="Ma J."/>
        </authorList>
    </citation>
    <scope>NUCLEOTIDE SEQUENCE [LARGE SCALE GENOMIC DNA]</scope>
    <source>
        <strain evidence="9">CECT 7184</strain>
    </source>
</reference>
<comment type="caution">
    <text evidence="7">The sequence shown here is derived from an EMBL/GenBank/DDBJ whole genome shotgun (WGS) entry which is preliminary data.</text>
</comment>
<dbReference type="InterPro" id="IPR050301">
    <property type="entry name" value="NTE"/>
</dbReference>
<feature type="active site" description="Nucleophile" evidence="4">
    <location>
        <position position="62"/>
    </location>
</feature>
<feature type="active site" description="Proton acceptor" evidence="4">
    <location>
        <position position="206"/>
    </location>
</feature>
<dbReference type="InterPro" id="IPR002641">
    <property type="entry name" value="PNPLA_dom"/>
</dbReference>
<dbReference type="PANTHER" id="PTHR14226:SF76">
    <property type="entry name" value="NTE FAMILY PROTEIN RSSA"/>
    <property type="match status" value="1"/>
</dbReference>
<dbReference type="Pfam" id="PF01734">
    <property type="entry name" value="Patatin"/>
    <property type="match status" value="1"/>
</dbReference>
<feature type="chain" id="PRO_5045032473" evidence="5">
    <location>
        <begin position="20"/>
        <end position="735"/>
    </location>
</feature>
<dbReference type="PROSITE" id="PS51635">
    <property type="entry name" value="PNPLA"/>
    <property type="match status" value="1"/>
</dbReference>
<dbReference type="EMBL" id="JAUFQU010000001">
    <property type="protein sequence ID" value="MDN3705559.1"/>
    <property type="molecule type" value="Genomic_DNA"/>
</dbReference>
<proteinExistence type="predicted"/>
<keyword evidence="3 4" id="KW-0443">Lipid metabolism</keyword>
<feature type="short sequence motif" description="GXGXXG" evidence="4">
    <location>
        <begin position="33"/>
        <end position="38"/>
    </location>
</feature>
<keyword evidence="2 4" id="KW-0442">Lipid degradation</keyword>
<feature type="domain" description="PNPLA" evidence="6">
    <location>
        <begin position="29"/>
        <end position="219"/>
    </location>
</feature>
<evidence type="ECO:0000256" key="2">
    <source>
        <dbReference type="ARBA" id="ARBA00022963"/>
    </source>
</evidence>
<dbReference type="RefSeq" id="WP_290361725.1">
    <property type="nucleotide sequence ID" value="NZ_JAUFQU010000001.1"/>
</dbReference>
<dbReference type="SUPFAM" id="SSF52151">
    <property type="entry name" value="FabD/lysophospholipase-like"/>
    <property type="match status" value="1"/>
</dbReference>
<evidence type="ECO:0000256" key="5">
    <source>
        <dbReference type="SAM" id="SignalP"/>
    </source>
</evidence>
<evidence type="ECO:0000256" key="3">
    <source>
        <dbReference type="ARBA" id="ARBA00023098"/>
    </source>
</evidence>
<evidence type="ECO:0000259" key="6">
    <source>
        <dbReference type="PROSITE" id="PS51635"/>
    </source>
</evidence>
<gene>
    <name evidence="7" type="ORF">QW060_00205</name>
    <name evidence="8" type="ORF">QW060_18375</name>
</gene>
<dbReference type="CDD" id="cd07205">
    <property type="entry name" value="Pat_PNPLA6_PNPLA7_NTE1_like"/>
    <property type="match status" value="1"/>
</dbReference>
<sequence length="735" mass="83371">MKTLTFLLCVIMSFSVAKAQENQRKKVGVVLSGGGAKGLAHIGVLKVLEENGVKVDYIAGTSMGAIIGGLYASGYTASELDSIFKNVDTEALLQDYIPRISKSFYEKRNDEIYALQLPFDDFKIGMPAALSKGMYNYNLLSGLLLHVRHERDFNKLAIPFLCIATDIESGKQVILDKGILPQSILASGAFPSLYSPVEIDGKLLIDGGVANNYPIDELRKMGAEIVIGVDVQDGLKNREDIRGASDILLQISNFSMVQDMSRKIRETDIYIKPDIKGYSVISFREGSDIIKKGIEAAAPFTEEFKKMGSPEYINNPPSFREKYKGDLCISRVEINEMENFTSSYVYGKLKFTPNTTLTFDNFSTGINNMNGTQNFSSIVYSFAEEDGGDVLKLNLKEAKTQRYLKFGLHFDNLYKSAALVNVTQKKLLFKNDVISLDLGVGDQFRYNLNYYVDNGYRWSVGFQSKLNKISRNINRPITSNFIELPTLPNSLSLDLVDVTNRLYFQTFYRDQFLVAVGLEHKFNQVDIKNLIFDMPWIDKSHYLSAYGNIVFDTYDNKYFPRKGVIFNAEYKNYFHSSDYTGNFKNFSQINAELGTVRTFFDKVSVEAKAEIGATIGSESSSFLQYFFGGYGFQSVYNVKQFYGYDFLSVFDDSYVKVLFRVDYEVFNKHHLNIAANYAQIGNNIFQYSDWISKPKFNGYAIGYGYQAIIGPIEIKHSWSPDTRNHYTWFSVGFWF</sequence>
<evidence type="ECO:0000313" key="7">
    <source>
        <dbReference type="EMBL" id="MDN3705559.1"/>
    </source>
</evidence>
<dbReference type="InterPro" id="IPR043864">
    <property type="entry name" value="Omp85-like_dom"/>
</dbReference>
<dbReference type="InterPro" id="IPR016035">
    <property type="entry name" value="Acyl_Trfase/lysoPLipase"/>
</dbReference>
<dbReference type="Proteomes" id="UP001242368">
    <property type="component" value="Unassembled WGS sequence"/>
</dbReference>
<dbReference type="Gene3D" id="3.40.1090.10">
    <property type="entry name" value="Cytosolic phospholipase A2 catalytic domain"/>
    <property type="match status" value="2"/>
</dbReference>
<protein>
    <submittedName>
        <fullName evidence="7">Patatin-like phospholipase family protein</fullName>
    </submittedName>
</protein>
<evidence type="ECO:0000313" key="9">
    <source>
        <dbReference type="Proteomes" id="UP001242368"/>
    </source>
</evidence>
<keyword evidence="1 4" id="KW-0378">Hydrolase</keyword>
<accession>A0ABT8CM30</accession>
<name>A0ABT8CM30_9FLAO</name>